<feature type="region of interest" description="Disordered" evidence="2">
    <location>
        <begin position="341"/>
        <end position="373"/>
    </location>
</feature>
<sequence>MPFRVITHEVYGFGWMGFAKARVSYLNLRLVRVNLYGDEEKATATRVKSEALPVTCLMLAAMEPDLQKRFEHSDAYSIITELKTLFQDQARIERYETHKAILDSHLMKGKPVSPHVIKLTGLFKRMENLGTPYDQELATDIVLRSLHDGFAPFRMQYHMNGLKHDLNELHSMLKNAEGNIIGDKKKEVLNVNNGKGFKRVVKSKSNYQGKSKQVAKPKDGEKPKVAADHDCFYCKAKGHWKRNCPKYLEDKRNGTVSSTSEQQTQQQEDMDDVDDEMITFEGLGPQIIQEPEQEDLQTVMNHVPDPVVEQVEPTHRSERPRVQPRRYDDFILNESLDVHTDDNIADPLTKPMPRPKHESHTRAKGLKHIGEWL</sequence>
<protein>
    <recommendedName>
        <fullName evidence="3">CCHC-type domain-containing protein</fullName>
    </recommendedName>
</protein>
<dbReference type="Pfam" id="PF14223">
    <property type="entry name" value="Retrotran_gag_2"/>
    <property type="match status" value="1"/>
</dbReference>
<dbReference type="Pfam" id="PF00098">
    <property type="entry name" value="zf-CCHC"/>
    <property type="match status" value="1"/>
</dbReference>
<comment type="caution">
    <text evidence="4">The sequence shown here is derived from an EMBL/GenBank/DDBJ whole genome shotgun (WGS) entry which is preliminary data.</text>
</comment>
<evidence type="ECO:0000313" key="5">
    <source>
        <dbReference type="Proteomes" id="UP000657918"/>
    </source>
</evidence>
<proteinExistence type="predicted"/>
<dbReference type="SMART" id="SM00343">
    <property type="entry name" value="ZnF_C2HC"/>
    <property type="match status" value="1"/>
</dbReference>
<organism evidence="4 5">
    <name type="scientific">Salix dunnii</name>
    <dbReference type="NCBI Taxonomy" id="1413687"/>
    <lineage>
        <taxon>Eukaryota</taxon>
        <taxon>Viridiplantae</taxon>
        <taxon>Streptophyta</taxon>
        <taxon>Embryophyta</taxon>
        <taxon>Tracheophyta</taxon>
        <taxon>Spermatophyta</taxon>
        <taxon>Magnoliopsida</taxon>
        <taxon>eudicotyledons</taxon>
        <taxon>Gunneridae</taxon>
        <taxon>Pentapetalae</taxon>
        <taxon>rosids</taxon>
        <taxon>fabids</taxon>
        <taxon>Malpighiales</taxon>
        <taxon>Salicaceae</taxon>
        <taxon>Saliceae</taxon>
        <taxon>Salix</taxon>
    </lineage>
</organism>
<gene>
    <name evidence="4" type="ORF">SADUNF_Sadunf10G0106500</name>
</gene>
<feature type="region of interest" description="Disordered" evidence="2">
    <location>
        <begin position="202"/>
        <end position="224"/>
    </location>
</feature>
<name>A0A835JS62_9ROSI</name>
<feature type="domain" description="CCHC-type" evidence="3">
    <location>
        <begin position="231"/>
        <end position="246"/>
    </location>
</feature>
<dbReference type="AlphaFoldDB" id="A0A835JS62"/>
<keyword evidence="5" id="KW-1185">Reference proteome</keyword>
<feature type="compositionally biased region" description="Low complexity" evidence="2">
    <location>
        <begin position="255"/>
        <end position="267"/>
    </location>
</feature>
<dbReference type="SUPFAM" id="SSF57756">
    <property type="entry name" value="Retrovirus zinc finger-like domains"/>
    <property type="match status" value="1"/>
</dbReference>
<keyword evidence="1" id="KW-0863">Zinc-finger</keyword>
<feature type="region of interest" description="Disordered" evidence="2">
    <location>
        <begin position="252"/>
        <end position="271"/>
    </location>
</feature>
<accession>A0A835JS62</accession>
<dbReference type="GO" id="GO:0008270">
    <property type="term" value="F:zinc ion binding"/>
    <property type="evidence" value="ECO:0007669"/>
    <property type="project" value="UniProtKB-KW"/>
</dbReference>
<dbReference type="InterPro" id="IPR036875">
    <property type="entry name" value="Znf_CCHC_sf"/>
</dbReference>
<evidence type="ECO:0000256" key="2">
    <source>
        <dbReference type="SAM" id="MobiDB-lite"/>
    </source>
</evidence>
<dbReference type="InterPro" id="IPR001878">
    <property type="entry name" value="Znf_CCHC"/>
</dbReference>
<dbReference type="Proteomes" id="UP000657918">
    <property type="component" value="Unassembled WGS sequence"/>
</dbReference>
<evidence type="ECO:0000313" key="4">
    <source>
        <dbReference type="EMBL" id="KAF9674236.1"/>
    </source>
</evidence>
<reference evidence="4 5" key="1">
    <citation type="submission" date="2020-10" db="EMBL/GenBank/DDBJ databases">
        <title>Plant Genome Project.</title>
        <authorList>
            <person name="Zhang R.-G."/>
        </authorList>
    </citation>
    <scope>NUCLEOTIDE SEQUENCE [LARGE SCALE GENOMIC DNA]</scope>
    <source>
        <strain evidence="4">FAFU-HL-1</strain>
        <tissue evidence="4">Leaf</tissue>
    </source>
</reference>
<evidence type="ECO:0000259" key="3">
    <source>
        <dbReference type="PROSITE" id="PS50158"/>
    </source>
</evidence>
<evidence type="ECO:0000256" key="1">
    <source>
        <dbReference type="PROSITE-ProRule" id="PRU00047"/>
    </source>
</evidence>
<dbReference type="GO" id="GO:0003676">
    <property type="term" value="F:nucleic acid binding"/>
    <property type="evidence" value="ECO:0007669"/>
    <property type="project" value="InterPro"/>
</dbReference>
<dbReference type="OrthoDB" id="851917at2759"/>
<dbReference type="PROSITE" id="PS50158">
    <property type="entry name" value="ZF_CCHC"/>
    <property type="match status" value="1"/>
</dbReference>
<keyword evidence="1" id="KW-0862">Zinc</keyword>
<dbReference type="EMBL" id="JADGMS010000010">
    <property type="protein sequence ID" value="KAF9674236.1"/>
    <property type="molecule type" value="Genomic_DNA"/>
</dbReference>
<keyword evidence="1" id="KW-0479">Metal-binding</keyword>
<dbReference type="Gene3D" id="4.10.60.10">
    <property type="entry name" value="Zinc finger, CCHC-type"/>
    <property type="match status" value="1"/>
</dbReference>